<dbReference type="EMBL" id="MT141923">
    <property type="protein sequence ID" value="QJA72094.1"/>
    <property type="molecule type" value="Genomic_DNA"/>
</dbReference>
<evidence type="ECO:0000313" key="2">
    <source>
        <dbReference type="EMBL" id="QJA72094.1"/>
    </source>
</evidence>
<dbReference type="NCBIfam" id="TIGR01764">
    <property type="entry name" value="excise"/>
    <property type="match status" value="1"/>
</dbReference>
<reference evidence="2" key="1">
    <citation type="submission" date="2020-03" db="EMBL/GenBank/DDBJ databases">
        <title>The deep terrestrial virosphere.</title>
        <authorList>
            <person name="Holmfeldt K."/>
            <person name="Nilsson E."/>
            <person name="Simone D."/>
            <person name="Lopez-Fernandez M."/>
            <person name="Wu X."/>
            <person name="de Brujin I."/>
            <person name="Lundin D."/>
            <person name="Andersson A."/>
            <person name="Bertilsson S."/>
            <person name="Dopson M."/>
        </authorList>
    </citation>
    <scope>NUCLEOTIDE SEQUENCE</scope>
    <source>
        <strain evidence="2">MM415A02929</strain>
    </source>
</reference>
<dbReference type="InterPro" id="IPR041657">
    <property type="entry name" value="HTH_17"/>
</dbReference>
<proteinExistence type="predicted"/>
<sequence>MDVKELAEYLRLTPGHVRDMARGGLIPPYCIIRPLGCRKYRFKRPKIEEWAEMTARRRG</sequence>
<name>A0A6M3JPQ9_9ZZZZ</name>
<gene>
    <name evidence="2" type="ORF">MM415A02929_0016</name>
</gene>
<dbReference type="GO" id="GO:0003677">
    <property type="term" value="F:DNA binding"/>
    <property type="evidence" value="ECO:0007669"/>
    <property type="project" value="InterPro"/>
</dbReference>
<dbReference type="AlphaFoldDB" id="A0A6M3JPQ9"/>
<organism evidence="2">
    <name type="scientific">viral metagenome</name>
    <dbReference type="NCBI Taxonomy" id="1070528"/>
    <lineage>
        <taxon>unclassified sequences</taxon>
        <taxon>metagenomes</taxon>
        <taxon>organismal metagenomes</taxon>
    </lineage>
</organism>
<protein>
    <submittedName>
        <fullName evidence="2">Putative DNA binding, helix-turn-helix domain containing protein</fullName>
    </submittedName>
</protein>
<accession>A0A6M3JPQ9</accession>
<evidence type="ECO:0000259" key="1">
    <source>
        <dbReference type="Pfam" id="PF12728"/>
    </source>
</evidence>
<dbReference type="Pfam" id="PF12728">
    <property type="entry name" value="HTH_17"/>
    <property type="match status" value="1"/>
</dbReference>
<feature type="domain" description="Helix-turn-helix" evidence="1">
    <location>
        <begin position="1"/>
        <end position="52"/>
    </location>
</feature>
<dbReference type="InterPro" id="IPR010093">
    <property type="entry name" value="SinI_DNA-bd"/>
</dbReference>